<dbReference type="GeneID" id="97330103"/>
<dbReference type="InterPro" id="IPR045407">
    <property type="entry name" value="DUF6512"/>
</dbReference>
<organism evidence="1 2">
    <name type="scientific">[Ruminococcus] torques</name>
    <dbReference type="NCBI Taxonomy" id="33039"/>
    <lineage>
        <taxon>Bacteria</taxon>
        <taxon>Bacillati</taxon>
        <taxon>Bacillota</taxon>
        <taxon>Clostridia</taxon>
        <taxon>Lachnospirales</taxon>
        <taxon>Lachnospiraceae</taxon>
        <taxon>Mediterraneibacter</taxon>
    </lineage>
</organism>
<sequence>MLASYKLSGKYIFISGFLFTSVLGTLSHFFYEWSGDSTFIGLVCPISESAWEHMKLLFFPALLYCFLFKLIYKNAVPNVSLPLLSGILTGTTLIPVFFYTYSGILGFTVVWIDIAIFYLCTGITFSMASKLYEQKNIARFRFLIYGLTILYSILFFIFTFIQPDIALFQNP</sequence>
<dbReference type="Proteomes" id="UP000292665">
    <property type="component" value="Unassembled WGS sequence"/>
</dbReference>
<comment type="caution">
    <text evidence="1">The sequence shown here is derived from an EMBL/GenBank/DDBJ whole genome shotgun (WGS) entry which is preliminary data.</text>
</comment>
<accession>A0A414U3L2</accession>
<proteinExistence type="predicted"/>
<evidence type="ECO:0000313" key="2">
    <source>
        <dbReference type="Proteomes" id="UP000292665"/>
    </source>
</evidence>
<dbReference type="AlphaFoldDB" id="A0A414U3L2"/>
<protein>
    <submittedName>
        <fullName evidence="1">Uncharacterized protein</fullName>
    </submittedName>
</protein>
<dbReference type="EMBL" id="RCYR01000003">
    <property type="protein sequence ID" value="RYS81357.1"/>
    <property type="molecule type" value="Genomic_DNA"/>
</dbReference>
<name>A0A414U3L2_9FIRM</name>
<dbReference type="Pfam" id="PF20122">
    <property type="entry name" value="DUF6512"/>
    <property type="match status" value="1"/>
</dbReference>
<evidence type="ECO:0000313" key="1">
    <source>
        <dbReference type="EMBL" id="RYS81357.1"/>
    </source>
</evidence>
<dbReference type="RefSeq" id="WP_004846805.1">
    <property type="nucleotide sequence ID" value="NZ_CATVPX010000022.1"/>
</dbReference>
<reference evidence="1 2" key="1">
    <citation type="journal article" date="2019" name="Science, e1252229">
        <title>Invertible promoters mediate bacterial phase variation, antibiotic resistance, and host adaptation in the gut.</title>
        <authorList>
            <person name="Jiang X."/>
            <person name="Hall A.B."/>
            <person name="Arthur T.D."/>
            <person name="Plichta D.R."/>
            <person name="Covington C.T."/>
            <person name="Poyet M."/>
            <person name="Crothers J."/>
            <person name="Moses P.L."/>
            <person name="Tolonen A.C."/>
            <person name="Vlamakis H."/>
            <person name="Alm E.J."/>
            <person name="Xavier R.J."/>
        </authorList>
    </citation>
    <scope>NUCLEOTIDE SEQUENCE [LARGE SCALE GENOMIC DNA]</scope>
    <source>
        <strain evidence="2">aa_0143</strain>
    </source>
</reference>
<gene>
    <name evidence="1" type="ORF">EAI93_03120</name>
</gene>